<evidence type="ECO:0000313" key="5">
    <source>
        <dbReference type="Proteomes" id="UP001560685"/>
    </source>
</evidence>
<sequence length="195" mass="20431">MSLNQSLLLLVLFLFLSACASTPRGSGATSSGIASSLALCSGTVISNAPPIDTRRNIIGYDPLTNIRGVAIYRAPVASCVSSGFGPRRGGAGSFHHGVDLYTRAPSTVYAGAEGRIESIGSIRGYGKTIVISHSSGIKTRYAHLSEYTRGLRRGDRVARGAVIGRTGNTGNATAVHLHYEIIIDGKPHNPLIVGR</sequence>
<dbReference type="PANTHER" id="PTHR21666:SF289">
    <property type="entry name" value="L-ALA--D-GLU ENDOPEPTIDASE"/>
    <property type="match status" value="1"/>
</dbReference>
<dbReference type="CDD" id="cd12797">
    <property type="entry name" value="M23_peptidase"/>
    <property type="match status" value="1"/>
</dbReference>
<dbReference type="Proteomes" id="UP001560685">
    <property type="component" value="Unassembled WGS sequence"/>
</dbReference>
<evidence type="ECO:0000256" key="1">
    <source>
        <dbReference type="ARBA" id="ARBA00022729"/>
    </source>
</evidence>
<keyword evidence="1 2" id="KW-0732">Signal</keyword>
<dbReference type="InterPro" id="IPR016047">
    <property type="entry name" value="M23ase_b-sheet_dom"/>
</dbReference>
<evidence type="ECO:0000313" key="4">
    <source>
        <dbReference type="EMBL" id="MEX6634359.1"/>
    </source>
</evidence>
<dbReference type="SUPFAM" id="SSF51261">
    <property type="entry name" value="Duplicated hybrid motif"/>
    <property type="match status" value="1"/>
</dbReference>
<evidence type="ECO:0000256" key="2">
    <source>
        <dbReference type="SAM" id="SignalP"/>
    </source>
</evidence>
<dbReference type="GO" id="GO:0016787">
    <property type="term" value="F:hydrolase activity"/>
    <property type="evidence" value="ECO:0007669"/>
    <property type="project" value="UniProtKB-KW"/>
</dbReference>
<organism evidence="4 5">
    <name type="scientific">Hyphococcus lacteus</name>
    <dbReference type="NCBI Taxonomy" id="3143536"/>
    <lineage>
        <taxon>Bacteria</taxon>
        <taxon>Pseudomonadati</taxon>
        <taxon>Pseudomonadota</taxon>
        <taxon>Alphaproteobacteria</taxon>
        <taxon>Parvularculales</taxon>
        <taxon>Parvularculaceae</taxon>
        <taxon>Hyphococcus</taxon>
    </lineage>
</organism>
<evidence type="ECO:0000259" key="3">
    <source>
        <dbReference type="Pfam" id="PF01551"/>
    </source>
</evidence>
<reference evidence="4 5" key="1">
    <citation type="submission" date="2024-05" db="EMBL/GenBank/DDBJ databases">
        <title>Three bacterial strains, DH-69, EH-24, and ECK-19 isolated from coastal sediments.</title>
        <authorList>
            <person name="Ye Y.-Q."/>
            <person name="Du Z.-J."/>
        </authorList>
    </citation>
    <scope>NUCLEOTIDE SEQUENCE [LARGE SCALE GENOMIC DNA]</scope>
    <source>
        <strain evidence="4 5">ECK-19</strain>
    </source>
</reference>
<keyword evidence="5" id="KW-1185">Reference proteome</keyword>
<dbReference type="Pfam" id="PF01551">
    <property type="entry name" value="Peptidase_M23"/>
    <property type="match status" value="1"/>
</dbReference>
<dbReference type="Gene3D" id="2.70.70.10">
    <property type="entry name" value="Glucose Permease (Domain IIA)"/>
    <property type="match status" value="1"/>
</dbReference>
<keyword evidence="4" id="KW-0378">Hydrolase</keyword>
<protein>
    <submittedName>
        <fullName evidence="4">M23 family metallopeptidase</fullName>
        <ecNumber evidence="4">3.4.-.-</ecNumber>
    </submittedName>
</protein>
<feature type="domain" description="M23ase beta-sheet core" evidence="3">
    <location>
        <begin position="94"/>
        <end position="190"/>
    </location>
</feature>
<dbReference type="RefSeq" id="WP_369314344.1">
    <property type="nucleotide sequence ID" value="NZ_JBEHZE010000001.1"/>
</dbReference>
<dbReference type="EMBL" id="JBEHZE010000001">
    <property type="protein sequence ID" value="MEX6634359.1"/>
    <property type="molecule type" value="Genomic_DNA"/>
</dbReference>
<proteinExistence type="predicted"/>
<feature type="signal peptide" evidence="2">
    <location>
        <begin position="1"/>
        <end position="20"/>
    </location>
</feature>
<dbReference type="PANTHER" id="PTHR21666">
    <property type="entry name" value="PEPTIDASE-RELATED"/>
    <property type="match status" value="1"/>
</dbReference>
<name>A0ABV3Z6C1_9PROT</name>
<dbReference type="InterPro" id="IPR011055">
    <property type="entry name" value="Dup_hybrid_motif"/>
</dbReference>
<comment type="caution">
    <text evidence="4">The sequence shown here is derived from an EMBL/GenBank/DDBJ whole genome shotgun (WGS) entry which is preliminary data.</text>
</comment>
<dbReference type="InterPro" id="IPR050570">
    <property type="entry name" value="Cell_wall_metabolism_enzyme"/>
</dbReference>
<gene>
    <name evidence="4" type="ORF">ABFZ84_12460</name>
</gene>
<dbReference type="EC" id="3.4.-.-" evidence="4"/>
<accession>A0ABV3Z6C1</accession>
<feature type="chain" id="PRO_5047026528" evidence="2">
    <location>
        <begin position="21"/>
        <end position="195"/>
    </location>
</feature>